<dbReference type="PATRIC" id="fig|1227484.4.peg.1842"/>
<feature type="region of interest" description="Disordered" evidence="1">
    <location>
        <begin position="464"/>
        <end position="501"/>
    </location>
</feature>
<evidence type="ECO:0000256" key="1">
    <source>
        <dbReference type="SAM" id="MobiDB-lite"/>
    </source>
</evidence>
<evidence type="ECO:0000313" key="2">
    <source>
        <dbReference type="EMBL" id="ELZ38797.1"/>
    </source>
</evidence>
<evidence type="ECO:0000313" key="3">
    <source>
        <dbReference type="Proteomes" id="UP000011514"/>
    </source>
</evidence>
<proteinExistence type="predicted"/>
<dbReference type="Proteomes" id="UP000011514">
    <property type="component" value="Unassembled WGS sequence"/>
</dbReference>
<sequence length="604" mass="67663">MASRQRTIAQAAGAAPTIGVAVDERTHYAHARYAMHDEPGVIWYDPRDGHEKFRVPNVAADTDLSLDERVLTHVTIHPKRACCQLVDPADHEWVAEYQHKTRELFERPPDLPDREYTAHYAKSETYDSVRAARAAASERCEAYADAPYRNAVEARATGEPVTDGGFDQDTTDSNHVGPIVFADEDARRRLQQSGDVVTFRVSERTTGDTWWRKSRTGEKMGDCRVECIGAVDPSDRSVLMAYYREAGFGSVSDWQDAIEDLNGELTEGYLYRVTSDERWAECESCHEYSPAVESFGQPDYVWLCPECRDETQWREPATDGGHRPPCEAVANMDPTPPDSAYDLERRVCPNCRLYFDVGASADKVFCSDACRRRHERGELIADGGVDREVLNDHVGDDPGPREDSELELDDHMACKECGLTLRWDAVFLYGFQRCPECYMDYHRKQVLRAYGTLDSLEAVPLQTIPDDAEDDDTQLVADGGTPDLPEPTPADDADLPRTSAGTPLPELRFVDRFATGDDVFYAVTEENGVRLYRVTGETTIVRGLLAHDAVIHETADDGCVTTPSYNDKYGTIDLSHHMGGREASFRADRILDKPVITLTEVDRV</sequence>
<dbReference type="EMBL" id="AOJE01000050">
    <property type="protein sequence ID" value="ELZ38797.1"/>
    <property type="molecule type" value="Genomic_DNA"/>
</dbReference>
<gene>
    <name evidence="2" type="ORF">C471_09235</name>
</gene>
<name>M0DVQ0_9EURY</name>
<accession>M0DVQ0</accession>
<dbReference type="STRING" id="1227484.C471_09235"/>
<keyword evidence="3" id="KW-1185">Reference proteome</keyword>
<dbReference type="eggNOG" id="ENOG502N5YA">
    <property type="taxonomic scope" value="Archaea"/>
</dbReference>
<comment type="caution">
    <text evidence="2">The sequence shown here is derived from an EMBL/GenBank/DDBJ whole genome shotgun (WGS) entry which is preliminary data.</text>
</comment>
<dbReference type="AlphaFoldDB" id="M0DVQ0"/>
<protein>
    <submittedName>
        <fullName evidence="2">Uncharacterized protein</fullName>
    </submittedName>
</protein>
<organism evidence="2 3">
    <name type="scientific">Halorubrum saccharovorum DSM 1137</name>
    <dbReference type="NCBI Taxonomy" id="1227484"/>
    <lineage>
        <taxon>Archaea</taxon>
        <taxon>Methanobacteriati</taxon>
        <taxon>Methanobacteriota</taxon>
        <taxon>Stenosarchaea group</taxon>
        <taxon>Halobacteria</taxon>
        <taxon>Halobacteriales</taxon>
        <taxon>Haloferacaceae</taxon>
        <taxon>Halorubrum</taxon>
    </lineage>
</organism>
<reference evidence="2 3" key="1">
    <citation type="journal article" date="2014" name="PLoS Genet.">
        <title>Phylogenetically driven sequencing of extremely halophilic archaea reveals strategies for static and dynamic osmo-response.</title>
        <authorList>
            <person name="Becker E.A."/>
            <person name="Seitzer P.M."/>
            <person name="Tritt A."/>
            <person name="Larsen D."/>
            <person name="Krusor M."/>
            <person name="Yao A.I."/>
            <person name="Wu D."/>
            <person name="Madern D."/>
            <person name="Eisen J.A."/>
            <person name="Darling A.E."/>
            <person name="Facciotti M.T."/>
        </authorList>
    </citation>
    <scope>NUCLEOTIDE SEQUENCE [LARGE SCALE GENOMIC DNA]</scope>
    <source>
        <strain evidence="2 3">DSM 1137</strain>
    </source>
</reference>